<dbReference type="RefSeq" id="WP_052902596.1">
    <property type="nucleotide sequence ID" value="NZ_JRXE01000038.1"/>
</dbReference>
<reference evidence="3 4" key="1">
    <citation type="journal article" date="2015" name="Int. J. Syst. Evol. Microbiol.">
        <title>Erwinia iniecta sp. nov., isolated from Russian wheat aphids (Diuraphis noxia).</title>
        <authorList>
            <person name="Campillo T."/>
            <person name="Luna E."/>
            <person name="Portier P."/>
            <person name="Fischer-Le Saux M."/>
            <person name="Lapitan N."/>
            <person name="Tisserat N.A."/>
            <person name="Leach J.E."/>
        </authorList>
    </citation>
    <scope>NUCLEOTIDE SEQUENCE [LARGE SCALE GENOMIC DNA]</scope>
    <source>
        <strain evidence="1 4">B120</strain>
        <strain evidence="2 3">B149</strain>
    </source>
</reference>
<protein>
    <submittedName>
        <fullName evidence="2">Uncharacterized protein</fullName>
    </submittedName>
</protein>
<accession>A0A0L7SYA0</accession>
<sequence>MKDAIIKKAMPDGKVAITMFADPEVANEIVRLAKEAAIEVIDAGKIETVSKSSPVERVAEIAKALQTKQTTIKPTAISSLDALFSSMD</sequence>
<gene>
    <name evidence="1" type="ORF">NG42_20235</name>
    <name evidence="2" type="ORF">NG43_20800</name>
</gene>
<evidence type="ECO:0000313" key="1">
    <source>
        <dbReference type="EMBL" id="KOC87532.1"/>
    </source>
</evidence>
<dbReference type="Proteomes" id="UP000036851">
    <property type="component" value="Unassembled WGS sequence"/>
</dbReference>
<evidence type="ECO:0000313" key="4">
    <source>
        <dbReference type="Proteomes" id="UP000037088"/>
    </source>
</evidence>
<evidence type="ECO:0000313" key="2">
    <source>
        <dbReference type="EMBL" id="KOC88107.1"/>
    </source>
</evidence>
<dbReference type="Proteomes" id="UP000037088">
    <property type="component" value="Unassembled WGS sequence"/>
</dbReference>
<dbReference type="AlphaFoldDB" id="A0A0L7SYA0"/>
<proteinExistence type="predicted"/>
<keyword evidence="4" id="KW-1185">Reference proteome</keyword>
<comment type="caution">
    <text evidence="2">The sequence shown here is derived from an EMBL/GenBank/DDBJ whole genome shotgun (WGS) entry which is preliminary data.</text>
</comment>
<dbReference type="EMBL" id="JRXE01000038">
    <property type="protein sequence ID" value="KOC87532.1"/>
    <property type="molecule type" value="Genomic_DNA"/>
</dbReference>
<name>A0A0L7SYA0_9GAMM</name>
<dbReference type="EMBL" id="JRXF01000053">
    <property type="protein sequence ID" value="KOC88107.1"/>
    <property type="molecule type" value="Genomic_DNA"/>
</dbReference>
<evidence type="ECO:0000313" key="3">
    <source>
        <dbReference type="Proteomes" id="UP000036851"/>
    </source>
</evidence>
<organism evidence="2 3">
    <name type="scientific">Winslowiella iniecta</name>
    <dbReference type="NCBI Taxonomy" id="1560201"/>
    <lineage>
        <taxon>Bacteria</taxon>
        <taxon>Pseudomonadati</taxon>
        <taxon>Pseudomonadota</taxon>
        <taxon>Gammaproteobacteria</taxon>
        <taxon>Enterobacterales</taxon>
        <taxon>Erwiniaceae</taxon>
        <taxon>Winslowiella</taxon>
    </lineage>
</organism>
<dbReference type="PATRIC" id="fig|1560201.3.peg.4299"/>